<dbReference type="Proteomes" id="UP000019488">
    <property type="component" value="Unassembled WGS sequence"/>
</dbReference>
<evidence type="ECO:0000313" key="1">
    <source>
        <dbReference type="EMBL" id="GAF37568.1"/>
    </source>
</evidence>
<accession>X0PBX2</accession>
<reference evidence="1" key="1">
    <citation type="journal article" date="2014" name="Genome Announc.">
        <title>Draft Genome Sequences of Two Lactobacillus Strains, L. farraginis JCM 14108T and L. composti JCM 14202T, Isolated from Compost of Distilled Shochu Residue.</title>
        <authorList>
            <person name="Yuki M."/>
            <person name="Oshima K."/>
            <person name="Suda W."/>
            <person name="Kitahara M."/>
            <person name="Kitamura K."/>
            <person name="Iida T."/>
            <person name="Hattori M."/>
            <person name="Ohkuma M."/>
        </authorList>
    </citation>
    <scope>NUCLEOTIDE SEQUENCE [LARGE SCALE GENOMIC DNA]</scope>
    <source>
        <strain evidence="1">JCM 14108</strain>
    </source>
</reference>
<protein>
    <submittedName>
        <fullName evidence="1">Poly(Glycerophosphate chain) D-alanine transfer protein DltD</fullName>
    </submittedName>
</protein>
<comment type="caution">
    <text evidence="1">The sequence shown here is derived from an EMBL/GenBank/DDBJ whole genome shotgun (WGS) entry which is preliminary data.</text>
</comment>
<dbReference type="eggNOG" id="COG3966">
    <property type="taxonomic scope" value="Bacteria"/>
</dbReference>
<proteinExistence type="predicted"/>
<gene>
    <name evidence="1" type="ORF">JCM14108_2620</name>
</gene>
<dbReference type="EMBL" id="BAKI01000038">
    <property type="protein sequence ID" value="GAF37568.1"/>
    <property type="molecule type" value="Genomic_DNA"/>
</dbReference>
<sequence length="60" mass="7078">MTDTIHPGWRGWLKIDQKVDPFLTKKQAAPHYTIDNLFYSKAWQQADADFNYDEYGNNGR</sequence>
<dbReference type="AlphaFoldDB" id="X0PBX2"/>
<name>X0PBX2_9LACO</name>
<dbReference type="Pfam" id="PF04914">
    <property type="entry name" value="DltD"/>
    <property type="match status" value="1"/>
</dbReference>
<dbReference type="InterPro" id="IPR006998">
    <property type="entry name" value="DltD"/>
</dbReference>
<organism evidence="1 2">
    <name type="scientific">Lentilactobacillus farraginis DSM 18382 = JCM 14108</name>
    <dbReference type="NCBI Taxonomy" id="1423743"/>
    <lineage>
        <taxon>Bacteria</taxon>
        <taxon>Bacillati</taxon>
        <taxon>Bacillota</taxon>
        <taxon>Bacilli</taxon>
        <taxon>Lactobacillales</taxon>
        <taxon>Lactobacillaceae</taxon>
        <taxon>Lentilactobacillus</taxon>
    </lineage>
</organism>
<evidence type="ECO:0000313" key="2">
    <source>
        <dbReference type="Proteomes" id="UP000019488"/>
    </source>
</evidence>